<dbReference type="SUPFAM" id="SSF54001">
    <property type="entry name" value="Cysteine proteinases"/>
    <property type="match status" value="1"/>
</dbReference>
<dbReference type="PATRIC" id="fig|1462.6.peg.3615"/>
<dbReference type="EMBL" id="JYBP01000003">
    <property type="protein sequence ID" value="KJE28725.1"/>
    <property type="molecule type" value="Genomic_DNA"/>
</dbReference>
<dbReference type="InterPro" id="IPR000064">
    <property type="entry name" value="NLP_P60_dom"/>
</dbReference>
<evidence type="ECO:0000256" key="4">
    <source>
        <dbReference type="ARBA" id="ARBA00022807"/>
    </source>
</evidence>
<dbReference type="RefSeq" id="WP_044732718.1">
    <property type="nucleotide sequence ID" value="NZ_JYBP01000003.1"/>
</dbReference>
<dbReference type="AlphaFoldDB" id="A0A0D8BX75"/>
<evidence type="ECO:0000259" key="5">
    <source>
        <dbReference type="PROSITE" id="PS51935"/>
    </source>
</evidence>
<dbReference type="InterPro" id="IPR038765">
    <property type="entry name" value="Papain-like_cys_pep_sf"/>
</dbReference>
<comment type="similarity">
    <text evidence="1">Belongs to the peptidase C40 family.</text>
</comment>
<dbReference type="Pfam" id="PF01471">
    <property type="entry name" value="PG_binding_1"/>
    <property type="match status" value="4"/>
</dbReference>
<dbReference type="PANTHER" id="PTHR47053:SF1">
    <property type="entry name" value="MUREIN DD-ENDOPEPTIDASE MEPH-RELATED"/>
    <property type="match status" value="1"/>
</dbReference>
<dbReference type="Gene3D" id="1.10.101.10">
    <property type="entry name" value="PGBD-like superfamily/PGBD"/>
    <property type="match status" value="4"/>
</dbReference>
<keyword evidence="3" id="KW-0378">Hydrolase</keyword>
<dbReference type="PROSITE" id="PS51935">
    <property type="entry name" value="NLPC_P60"/>
    <property type="match status" value="1"/>
</dbReference>
<protein>
    <submittedName>
        <fullName evidence="6">Putative peptidoglycan binding domain protein</fullName>
    </submittedName>
</protein>
<reference evidence="6 7" key="1">
    <citation type="submission" date="2015-01" db="EMBL/GenBank/DDBJ databases">
        <authorList>
            <person name="Filippidou S."/>
            <person name="Jeanneret N."/>
            <person name="Russel-Delif L."/>
            <person name="Junier T."/>
            <person name="Wunderlin T."/>
            <person name="Molina V."/>
            <person name="Johnson S.L."/>
            <person name="Davenport K.W."/>
            <person name="Chain P.S."/>
            <person name="Dorador C."/>
            <person name="Junier P."/>
        </authorList>
    </citation>
    <scope>NUCLEOTIDE SEQUENCE [LARGE SCALE GENOMIC DNA]</scope>
    <source>
        <strain evidence="6 7">Et7/4</strain>
    </source>
</reference>
<dbReference type="InterPro" id="IPR036365">
    <property type="entry name" value="PGBD-like_sf"/>
</dbReference>
<accession>A0A0D8BX75</accession>
<dbReference type="OrthoDB" id="9813368at2"/>
<sequence length="453" mass="49212">MKPSHIIFTAAMASAFFLAPDDSQAAEWKKGMSSPEIKQLQQRLKEKGFFTYPQATGYFGAITEEAVKAFQRAMNLPATGIVDDATYAKLKSAPASNDALAVGSRGAAVSDLQRRLKQLGYFRYPQITGYYGAVTADAVKQFQRANGLPETGRADQTTLERLEQATNQQVDVVLPSLATLKIGSRGSQVSQLQTNLKLLGYFTYPTITGYYGTITADAVRRFQKDNGLPATGSADEVTFTRIADATKKKTTPPAEGNRPAIHLTIGARGEEVERVQAKLKQLGYFTYPMITGYYGTITADAVRRFQKDAKLQVTGVVDSTTYERLIGQAPATKLDVIELVADAAELLGAPYVWGGDTPEEGFDCSGFIFYLFQQQGVTVPRTVALMWNAGTAVSAPEVGDIVFFATTTNGPSHAGIYIGNGQFVHSGASTGVTISRLDQSYWKQRYLGAKRLF</sequence>
<evidence type="ECO:0000313" key="6">
    <source>
        <dbReference type="EMBL" id="KJE28725.1"/>
    </source>
</evidence>
<dbReference type="GO" id="GO:0006508">
    <property type="term" value="P:proteolysis"/>
    <property type="evidence" value="ECO:0007669"/>
    <property type="project" value="UniProtKB-KW"/>
</dbReference>
<dbReference type="Pfam" id="PF00877">
    <property type="entry name" value="NLPC_P60"/>
    <property type="match status" value="1"/>
</dbReference>
<dbReference type="GO" id="GO:0008234">
    <property type="term" value="F:cysteine-type peptidase activity"/>
    <property type="evidence" value="ECO:0007669"/>
    <property type="project" value="UniProtKB-KW"/>
</dbReference>
<gene>
    <name evidence="6" type="ORF">LG52_3287</name>
</gene>
<dbReference type="InterPro" id="IPR036366">
    <property type="entry name" value="PGBDSf"/>
</dbReference>
<evidence type="ECO:0000256" key="2">
    <source>
        <dbReference type="ARBA" id="ARBA00022670"/>
    </source>
</evidence>
<evidence type="ECO:0000313" key="7">
    <source>
        <dbReference type="Proteomes" id="UP000032522"/>
    </source>
</evidence>
<evidence type="ECO:0000256" key="3">
    <source>
        <dbReference type="ARBA" id="ARBA00022801"/>
    </source>
</evidence>
<organism evidence="6 7">
    <name type="scientific">Geobacillus kaustophilus</name>
    <dbReference type="NCBI Taxonomy" id="1462"/>
    <lineage>
        <taxon>Bacteria</taxon>
        <taxon>Bacillati</taxon>
        <taxon>Bacillota</taxon>
        <taxon>Bacilli</taxon>
        <taxon>Bacillales</taxon>
        <taxon>Anoxybacillaceae</taxon>
        <taxon>Geobacillus</taxon>
        <taxon>Geobacillus thermoleovorans group</taxon>
    </lineage>
</organism>
<dbReference type="Gene3D" id="3.90.1720.10">
    <property type="entry name" value="endopeptidase domain like (from Nostoc punctiforme)"/>
    <property type="match status" value="1"/>
</dbReference>
<dbReference type="PANTHER" id="PTHR47053">
    <property type="entry name" value="MUREIN DD-ENDOPEPTIDASE MEPH-RELATED"/>
    <property type="match status" value="1"/>
</dbReference>
<name>A0A0D8BX75_GEOKU</name>
<evidence type="ECO:0000256" key="1">
    <source>
        <dbReference type="ARBA" id="ARBA00007074"/>
    </source>
</evidence>
<comment type="caution">
    <text evidence="6">The sequence shown here is derived from an EMBL/GenBank/DDBJ whole genome shotgun (WGS) entry which is preliminary data.</text>
</comment>
<keyword evidence="2" id="KW-0645">Protease</keyword>
<feature type="domain" description="NlpC/P60" evidence="5">
    <location>
        <begin position="333"/>
        <end position="453"/>
    </location>
</feature>
<proteinExistence type="inferred from homology"/>
<dbReference type="InterPro" id="IPR002477">
    <property type="entry name" value="Peptidoglycan-bd-like"/>
</dbReference>
<keyword evidence="4" id="KW-0788">Thiol protease</keyword>
<dbReference type="SUPFAM" id="SSF47090">
    <property type="entry name" value="PGBD-like"/>
    <property type="match status" value="4"/>
</dbReference>
<dbReference type="InterPro" id="IPR051202">
    <property type="entry name" value="Peptidase_C40"/>
</dbReference>
<dbReference type="Proteomes" id="UP000032522">
    <property type="component" value="Unassembled WGS sequence"/>
</dbReference>